<reference evidence="1 2" key="1">
    <citation type="submission" date="2019-10" db="EMBL/GenBank/DDBJ databases">
        <title>Whole genome shotgun sequence of Acrocarpospora pleiomorpha NBRC 16267.</title>
        <authorList>
            <person name="Ichikawa N."/>
            <person name="Kimura A."/>
            <person name="Kitahashi Y."/>
            <person name="Komaki H."/>
            <person name="Oguchi A."/>
        </authorList>
    </citation>
    <scope>NUCLEOTIDE SEQUENCE [LARGE SCALE GENOMIC DNA]</scope>
    <source>
        <strain evidence="1 2">NBRC 16267</strain>
    </source>
</reference>
<comment type="caution">
    <text evidence="1">The sequence shown here is derived from an EMBL/GenBank/DDBJ whole genome shotgun (WGS) entry which is preliminary data.</text>
</comment>
<name>A0A5M3Y5N7_9ACTN</name>
<protein>
    <recommendedName>
        <fullName evidence="3">Glycosyltransferase</fullName>
    </recommendedName>
</protein>
<keyword evidence="2" id="KW-1185">Reference proteome</keyword>
<organism evidence="1 2">
    <name type="scientific">Acrocarpospora pleiomorpha</name>
    <dbReference type="NCBI Taxonomy" id="90975"/>
    <lineage>
        <taxon>Bacteria</taxon>
        <taxon>Bacillati</taxon>
        <taxon>Actinomycetota</taxon>
        <taxon>Actinomycetes</taxon>
        <taxon>Streptosporangiales</taxon>
        <taxon>Streptosporangiaceae</taxon>
        <taxon>Acrocarpospora</taxon>
    </lineage>
</organism>
<accession>A0A5M3Y5N7</accession>
<proteinExistence type="predicted"/>
<dbReference type="Proteomes" id="UP000377595">
    <property type="component" value="Unassembled WGS sequence"/>
</dbReference>
<evidence type="ECO:0000313" key="2">
    <source>
        <dbReference type="Proteomes" id="UP000377595"/>
    </source>
</evidence>
<sequence length="403" mass="43224">MIREPSMRAVKIGASVMFHPKRRSAAQALAAQLTDFNCALAEDPSPGGPPTSRRSALLAWSQARADTTHHLVLQDDVILGADFVSTVSKAAELYPDCALALYANWNCWNGAAARLAAATGGAWARAVRGEWVPTLALLLPREDAVGVAAEGSSKECTELPDDVFVQRYLERVGRSTLISLPNLVEHAGGPSVMGHAHGPRHSVCFIGNTSKSLAANYWQTSSISASATVLPYVFRGRAGTVVLESATGIWRHISWSRFLHLIGAQDRIEMIRDNAMKFVRQVAVPPRFGPFVVENQFGGAFIYGLIAGSQGGAWSSLVNECLGTQLLGGLSNTGVVLGDDALVAIGQELVTHWHDGLNHGRSRPSPDIAGRSLDCYPAAADVWTYRLEDDPEAARSEDSSKET</sequence>
<dbReference type="AlphaFoldDB" id="A0A5M3Y5N7"/>
<evidence type="ECO:0008006" key="3">
    <source>
        <dbReference type="Google" id="ProtNLM"/>
    </source>
</evidence>
<dbReference type="EMBL" id="BLAF01000090">
    <property type="protein sequence ID" value="GES26548.1"/>
    <property type="molecule type" value="Genomic_DNA"/>
</dbReference>
<gene>
    <name evidence="1" type="ORF">Aple_094470</name>
</gene>
<evidence type="ECO:0000313" key="1">
    <source>
        <dbReference type="EMBL" id="GES26548.1"/>
    </source>
</evidence>